<proteinExistence type="inferred from homology"/>
<evidence type="ECO:0000256" key="2">
    <source>
        <dbReference type="ARBA" id="ARBA00007937"/>
    </source>
</evidence>
<dbReference type="Pfam" id="PF19277">
    <property type="entry name" value="GPAT_C"/>
    <property type="match status" value="1"/>
</dbReference>
<evidence type="ECO:0000259" key="7">
    <source>
        <dbReference type="SMART" id="SM00563"/>
    </source>
</evidence>
<dbReference type="Proteomes" id="UP000199614">
    <property type="component" value="Unassembled WGS sequence"/>
</dbReference>
<evidence type="ECO:0000256" key="5">
    <source>
        <dbReference type="ARBA" id="ARBA00023315"/>
    </source>
</evidence>
<evidence type="ECO:0000313" key="9">
    <source>
        <dbReference type="Proteomes" id="UP000199614"/>
    </source>
</evidence>
<dbReference type="CDD" id="cd07993">
    <property type="entry name" value="LPLAT_DHAPAT-like"/>
    <property type="match status" value="1"/>
</dbReference>
<keyword evidence="4" id="KW-0472">Membrane</keyword>
<dbReference type="GO" id="GO:0008374">
    <property type="term" value="F:O-acyltransferase activity"/>
    <property type="evidence" value="ECO:0007669"/>
    <property type="project" value="InterPro"/>
</dbReference>
<dbReference type="RefSeq" id="WP_177238288.1">
    <property type="nucleotide sequence ID" value="NZ_FOUY01000004.1"/>
</dbReference>
<dbReference type="Pfam" id="PF01553">
    <property type="entry name" value="Acyltransferase"/>
    <property type="match status" value="1"/>
</dbReference>
<keyword evidence="9" id="KW-1185">Reference proteome</keyword>
<accession>A0A1I4UEX4</accession>
<keyword evidence="5 8" id="KW-0012">Acyltransferase</keyword>
<sequence length="808" mass="88305">MTTEATTGAHSGPSEVLVVQPRSHTERTILRRWAEESHPGAPVVPIGDGPEVPAALGEALHGDDTVIVPARVAWVTPEAGEPGAVRRLRGLATTAVMRMAWSPLHPAMARHRPDAARVVVGEPATVSDLVSRFVAQENGRPGSEGFARFVVRQAVLACDRVERRILGDRYKVPRRMVEQITSSARFAELAARLARRTGRPAPEVAQRLESCLHEMAAVQSPPAIDVFRAMMGPMHAKAWDVQVDESGLERLRALNRDHALIFLPSHRSYADPLLLAEVLHERNFPRNHVLGGNNLSFWPMGALGRRAGVVFIRRVFGEDVVYKAAIQEYLGHLLAKRFNLEWYIEGGRSRTGKLRRPRVGLLRYVVAAMQDRPGLDAILVPVSIAYDQLHEVGAMAAEQAGGEKRAEGLGWLYHYFRDQSRHIGTARVRIAEPLSLRQALADAGEGPAQLEKVAFRVCAGINGVTPATATSLATFALLSARDRALTLQQVREVVAPLADYLEAREVAVPVAELRTRHGLRMTLDRLAEAGVVTVYEGGTEPVFAIGAGRHHVAAFYRNGTLHHLLERALLEVALLRIGDAGDDEDLVEVGWRELARLRDLLKFEFFFSTRRAFRGEILRELGLIDPDWRRRDARPADVRAALRQLPLLVAPGVLRSFLDAQLVVADRLAALGDRPLPAEGDGPLPPQQEFLDECLGVGRQMLMQHRLDRADSVSRELYATAVRQAENRGLVTPDGAGRAGADGAGPSLAEKRVAWCDEVAAVIDDLGRLAELQRVRLQVVLGTGDDEPVARALPAADGSTEGDAGVAS</sequence>
<dbReference type="GO" id="GO:0006629">
    <property type="term" value="P:lipid metabolic process"/>
    <property type="evidence" value="ECO:0007669"/>
    <property type="project" value="InterPro"/>
</dbReference>
<comment type="subcellular location">
    <subcellularLocation>
        <location evidence="1">Endomembrane system</location>
        <topology evidence="1">Peripheral membrane protein</topology>
    </subcellularLocation>
</comment>
<evidence type="ECO:0000256" key="4">
    <source>
        <dbReference type="ARBA" id="ARBA00023136"/>
    </source>
</evidence>
<evidence type="ECO:0000256" key="6">
    <source>
        <dbReference type="SAM" id="MobiDB-lite"/>
    </source>
</evidence>
<dbReference type="SMART" id="SM00563">
    <property type="entry name" value="PlsC"/>
    <property type="match status" value="1"/>
</dbReference>
<dbReference type="NCBIfam" id="NF002886">
    <property type="entry name" value="PRK03355.1"/>
    <property type="match status" value="1"/>
</dbReference>
<dbReference type="PANTHER" id="PTHR12563">
    <property type="entry name" value="GLYCEROL-3-PHOSPHATE ACYLTRANSFERASE"/>
    <property type="match status" value="1"/>
</dbReference>
<dbReference type="GO" id="GO:0012505">
    <property type="term" value="C:endomembrane system"/>
    <property type="evidence" value="ECO:0007669"/>
    <property type="project" value="UniProtKB-SubCell"/>
</dbReference>
<comment type="similarity">
    <text evidence="2">Belongs to the GPAT/DAPAT family.</text>
</comment>
<feature type="domain" description="Phospholipid/glycerol acyltransferase" evidence="7">
    <location>
        <begin position="260"/>
        <end position="387"/>
    </location>
</feature>
<dbReference type="InterPro" id="IPR041728">
    <property type="entry name" value="GPAT/DHAPAT_LPLAT"/>
</dbReference>
<dbReference type="GO" id="GO:0005886">
    <property type="term" value="C:plasma membrane"/>
    <property type="evidence" value="ECO:0007669"/>
    <property type="project" value="TreeGrafter"/>
</dbReference>
<evidence type="ECO:0000256" key="1">
    <source>
        <dbReference type="ARBA" id="ARBA00004184"/>
    </source>
</evidence>
<dbReference type="InterPro" id="IPR045520">
    <property type="entry name" value="GPAT/DHAPAT_C"/>
</dbReference>
<name>A0A1I4UEX4_PSUAM</name>
<feature type="region of interest" description="Disordered" evidence="6">
    <location>
        <begin position="789"/>
        <end position="808"/>
    </location>
</feature>
<gene>
    <name evidence="8" type="ORF">SAMN05216207_100459</name>
</gene>
<dbReference type="EMBL" id="FOUY01000004">
    <property type="protein sequence ID" value="SFM87554.1"/>
    <property type="molecule type" value="Genomic_DNA"/>
</dbReference>
<dbReference type="STRING" id="260086.SAMN05216207_100459"/>
<dbReference type="SUPFAM" id="SSF69593">
    <property type="entry name" value="Glycerol-3-phosphate (1)-acyltransferase"/>
    <property type="match status" value="1"/>
</dbReference>
<evidence type="ECO:0000256" key="3">
    <source>
        <dbReference type="ARBA" id="ARBA00022679"/>
    </source>
</evidence>
<dbReference type="AlphaFoldDB" id="A0A1I4UEX4"/>
<dbReference type="PANTHER" id="PTHR12563:SF17">
    <property type="entry name" value="DIHYDROXYACETONE PHOSPHATE ACYLTRANSFERASE"/>
    <property type="match status" value="1"/>
</dbReference>
<evidence type="ECO:0000313" key="8">
    <source>
        <dbReference type="EMBL" id="SFM87554.1"/>
    </source>
</evidence>
<organism evidence="8 9">
    <name type="scientific">Pseudonocardia ammonioxydans</name>
    <dbReference type="NCBI Taxonomy" id="260086"/>
    <lineage>
        <taxon>Bacteria</taxon>
        <taxon>Bacillati</taxon>
        <taxon>Actinomycetota</taxon>
        <taxon>Actinomycetes</taxon>
        <taxon>Pseudonocardiales</taxon>
        <taxon>Pseudonocardiaceae</taxon>
        <taxon>Pseudonocardia</taxon>
    </lineage>
</organism>
<dbReference type="InterPro" id="IPR022284">
    <property type="entry name" value="GPAT/DHAPAT"/>
</dbReference>
<dbReference type="InterPro" id="IPR002123">
    <property type="entry name" value="Plipid/glycerol_acylTrfase"/>
</dbReference>
<protein>
    <submittedName>
        <fullName evidence="8">Glycerol-3-phosphate acyltransferase</fullName>
    </submittedName>
</protein>
<reference evidence="8 9" key="1">
    <citation type="submission" date="2016-10" db="EMBL/GenBank/DDBJ databases">
        <authorList>
            <person name="de Groot N.N."/>
        </authorList>
    </citation>
    <scope>NUCLEOTIDE SEQUENCE [LARGE SCALE GENOMIC DNA]</scope>
    <source>
        <strain evidence="8 9">CGMCC 4.1877</strain>
    </source>
</reference>
<keyword evidence="3 8" id="KW-0808">Transferase</keyword>